<sequence length="176" mass="19467">MTMEITIRPAVPEDAAAIARLHLAVWRETYRELATPDAFRIMDEAFRRARWTATLSEPGRDQLVLLAEQNGRLVGIGAAGAPSLVLFEGRGEIRSLYVDPAIKRQGVGRRLMRELALHLAALDYPGAALGVVVGNDPAIAFYQLLGGRMTGHYTDPGPVWRSENIIFVWDDLTLLM</sequence>
<evidence type="ECO:0000256" key="2">
    <source>
        <dbReference type="ARBA" id="ARBA00023315"/>
    </source>
</evidence>
<dbReference type="Pfam" id="PF00583">
    <property type="entry name" value="Acetyltransf_1"/>
    <property type="match status" value="1"/>
</dbReference>
<dbReference type="InterPro" id="IPR016181">
    <property type="entry name" value="Acyl_CoA_acyltransferase"/>
</dbReference>
<dbReference type="InterPro" id="IPR000182">
    <property type="entry name" value="GNAT_dom"/>
</dbReference>
<feature type="domain" description="N-acetyltransferase" evidence="3">
    <location>
        <begin position="5"/>
        <end position="175"/>
    </location>
</feature>
<dbReference type="PROSITE" id="PS51186">
    <property type="entry name" value="GNAT"/>
    <property type="match status" value="1"/>
</dbReference>
<organism evidence="4 5">
    <name type="scientific">Rhizobium rhizogenes NBRC 13257</name>
    <dbReference type="NCBI Taxonomy" id="1220581"/>
    <lineage>
        <taxon>Bacteria</taxon>
        <taxon>Pseudomonadati</taxon>
        <taxon>Pseudomonadota</taxon>
        <taxon>Alphaproteobacteria</taxon>
        <taxon>Hyphomicrobiales</taxon>
        <taxon>Rhizobiaceae</taxon>
        <taxon>Rhizobium/Agrobacterium group</taxon>
        <taxon>Rhizobium</taxon>
    </lineage>
</organism>
<evidence type="ECO:0000259" key="3">
    <source>
        <dbReference type="PROSITE" id="PS51186"/>
    </source>
</evidence>
<dbReference type="InterPro" id="IPR050832">
    <property type="entry name" value="Bact_Acetyltransf"/>
</dbReference>
<dbReference type="Proteomes" id="UP000026941">
    <property type="component" value="Unassembled WGS sequence"/>
</dbReference>
<keyword evidence="1" id="KW-0808">Transferase</keyword>
<dbReference type="AlphaFoldDB" id="A0AA87U2F5"/>
<evidence type="ECO:0000313" key="4">
    <source>
        <dbReference type="EMBL" id="GAJ91089.1"/>
    </source>
</evidence>
<name>A0AA87U2F5_RHIRH</name>
<evidence type="ECO:0000313" key="5">
    <source>
        <dbReference type="Proteomes" id="UP000026941"/>
    </source>
</evidence>
<accession>A0AA87U2F5</accession>
<gene>
    <name evidence="4" type="ORF">RRH01S_01_05610</name>
</gene>
<dbReference type="PANTHER" id="PTHR43877">
    <property type="entry name" value="AMINOALKYLPHOSPHONATE N-ACETYLTRANSFERASE-RELATED-RELATED"/>
    <property type="match status" value="1"/>
</dbReference>
<dbReference type="GO" id="GO:0016747">
    <property type="term" value="F:acyltransferase activity, transferring groups other than amino-acyl groups"/>
    <property type="evidence" value="ECO:0007669"/>
    <property type="project" value="InterPro"/>
</dbReference>
<dbReference type="CDD" id="cd04301">
    <property type="entry name" value="NAT_SF"/>
    <property type="match status" value="1"/>
</dbReference>
<reference evidence="4 5" key="1">
    <citation type="submission" date="2014-05" db="EMBL/GenBank/DDBJ databases">
        <title>Whole genome shotgun sequence of Rhizobium rhizogenes NBRC 13257.</title>
        <authorList>
            <person name="Katano-Makiyama Y."/>
            <person name="Hosoyama A."/>
            <person name="Hashimoto M."/>
            <person name="Hosoyama Y."/>
            <person name="Noguchi M."/>
            <person name="Tsuchikane K."/>
            <person name="Kimura A."/>
            <person name="Ohji S."/>
            <person name="Ichikawa N."/>
            <person name="Yamazoe A."/>
            <person name="Fujita N."/>
        </authorList>
    </citation>
    <scope>NUCLEOTIDE SEQUENCE [LARGE SCALE GENOMIC DNA]</scope>
    <source>
        <strain evidence="4 5">NBRC 13257</strain>
    </source>
</reference>
<dbReference type="Gene3D" id="3.40.630.30">
    <property type="match status" value="1"/>
</dbReference>
<comment type="caution">
    <text evidence="4">The sequence shown here is derived from an EMBL/GenBank/DDBJ whole genome shotgun (WGS) entry which is preliminary data.</text>
</comment>
<evidence type="ECO:0000256" key="1">
    <source>
        <dbReference type="ARBA" id="ARBA00022679"/>
    </source>
</evidence>
<keyword evidence="2" id="KW-0012">Acyltransferase</keyword>
<dbReference type="EMBL" id="BAYX01000001">
    <property type="protein sequence ID" value="GAJ91089.1"/>
    <property type="molecule type" value="Genomic_DNA"/>
</dbReference>
<protein>
    <submittedName>
        <fullName evidence="4">Acetyltransferase</fullName>
    </submittedName>
</protein>
<dbReference type="SUPFAM" id="SSF55729">
    <property type="entry name" value="Acyl-CoA N-acyltransferases (Nat)"/>
    <property type="match status" value="1"/>
</dbReference>
<proteinExistence type="predicted"/>